<reference evidence="2" key="3">
    <citation type="journal article" date="2018" name="Mol. Plant Microbe Interact.">
        <title>Genome sequence resources for the wheat stripe rust pathogen (Puccinia striiformis f. sp. tritici) and the barley stripe rust pathogen (Puccinia striiformis f. sp. hordei).</title>
        <authorList>
            <person name="Xia C."/>
            <person name="Wang M."/>
            <person name="Yin C."/>
            <person name="Cornejo O.E."/>
            <person name="Hulbert S.H."/>
            <person name="Chen X."/>
        </authorList>
    </citation>
    <scope>NUCLEOTIDE SEQUENCE [LARGE SCALE GENOMIC DNA]</scope>
    <source>
        <strain evidence="2">93TX-2</strain>
    </source>
</reference>
<dbReference type="EMBL" id="PKSM01000010">
    <property type="protein sequence ID" value="POW22410.1"/>
    <property type="molecule type" value="Genomic_DNA"/>
</dbReference>
<reference evidence="2" key="2">
    <citation type="journal article" date="2018" name="BMC Genomics">
        <title>Genomic insights into host adaptation between the wheat stripe rust pathogen (Puccinia striiformis f. sp. tritici) and the barley stripe rust pathogen (Puccinia striiformis f. sp. hordei).</title>
        <authorList>
            <person name="Xia C."/>
            <person name="Wang M."/>
            <person name="Yin C."/>
            <person name="Cornejo O.E."/>
            <person name="Hulbert S.H."/>
            <person name="Chen X."/>
        </authorList>
    </citation>
    <scope>NUCLEOTIDE SEQUENCE [LARGE SCALE GENOMIC DNA]</scope>
    <source>
        <strain evidence="2">93TX-2</strain>
    </source>
</reference>
<gene>
    <name evidence="1" type="ORF">PSHT_01311</name>
</gene>
<reference evidence="1 2" key="1">
    <citation type="submission" date="2017-12" db="EMBL/GenBank/DDBJ databases">
        <title>Gene loss provides genomic basis for host adaptation in cereal stripe rust fungi.</title>
        <authorList>
            <person name="Xia C."/>
        </authorList>
    </citation>
    <scope>NUCLEOTIDE SEQUENCE [LARGE SCALE GENOMIC DNA]</scope>
    <source>
        <strain evidence="1 2">93TX-2</strain>
    </source>
</reference>
<comment type="caution">
    <text evidence="1">The sequence shown here is derived from an EMBL/GenBank/DDBJ whole genome shotgun (WGS) entry which is preliminary data.</text>
</comment>
<organism evidence="1 2">
    <name type="scientific">Puccinia striiformis</name>
    <dbReference type="NCBI Taxonomy" id="27350"/>
    <lineage>
        <taxon>Eukaryota</taxon>
        <taxon>Fungi</taxon>
        <taxon>Dikarya</taxon>
        <taxon>Basidiomycota</taxon>
        <taxon>Pucciniomycotina</taxon>
        <taxon>Pucciniomycetes</taxon>
        <taxon>Pucciniales</taxon>
        <taxon>Pucciniaceae</taxon>
        <taxon>Puccinia</taxon>
    </lineage>
</organism>
<evidence type="ECO:0000313" key="2">
    <source>
        <dbReference type="Proteomes" id="UP000238274"/>
    </source>
</evidence>
<proteinExistence type="predicted"/>
<sequence>MNKDEDPLKINLPDSDYKSVNEDFISPEDSDNLSVEQYLPEIAKKILICQIIIHKLALKPTTTTISLCQPLKTKSTIEW</sequence>
<dbReference type="Proteomes" id="UP000238274">
    <property type="component" value="Unassembled WGS sequence"/>
</dbReference>
<name>A0A2S4WKU3_9BASI</name>
<dbReference type="VEuPathDB" id="FungiDB:PSHT_01311"/>
<evidence type="ECO:0000313" key="1">
    <source>
        <dbReference type="EMBL" id="POW22410.1"/>
    </source>
</evidence>
<keyword evidence="2" id="KW-1185">Reference proteome</keyword>
<accession>A0A2S4WKU3</accession>
<dbReference type="AlphaFoldDB" id="A0A2S4WKU3"/>
<protein>
    <submittedName>
        <fullName evidence="1">Uncharacterized protein</fullName>
    </submittedName>
</protein>